<dbReference type="Gene3D" id="3.30.710.10">
    <property type="entry name" value="Potassium Channel Kv1.1, Chain A"/>
    <property type="match status" value="1"/>
</dbReference>
<organism evidence="1 2">
    <name type="scientific">Coleophoma cylindrospora</name>
    <dbReference type="NCBI Taxonomy" id="1849047"/>
    <lineage>
        <taxon>Eukaryota</taxon>
        <taxon>Fungi</taxon>
        <taxon>Dikarya</taxon>
        <taxon>Ascomycota</taxon>
        <taxon>Pezizomycotina</taxon>
        <taxon>Leotiomycetes</taxon>
        <taxon>Helotiales</taxon>
        <taxon>Dermateaceae</taxon>
        <taxon>Coleophoma</taxon>
    </lineage>
</organism>
<dbReference type="InterPro" id="IPR011333">
    <property type="entry name" value="SKP1/BTB/POZ_sf"/>
</dbReference>
<evidence type="ECO:0000313" key="1">
    <source>
        <dbReference type="EMBL" id="RDW88201.1"/>
    </source>
</evidence>
<name>A0A3D8SPU8_9HELO</name>
<gene>
    <name evidence="1" type="ORF">BP6252_00233</name>
</gene>
<accession>A0A3D8SPU8</accession>
<sequence length="363" mass="41928">MSQDSTFIEIDTSGDLTVKVVEYNYNMTSADGGHPILKEAQLKVRREVLVKSSKVFKAMLTGFFAEAKKNEVLLEEDTVASMELWFLAIHGKLEIVAYNLPIKEIWETIAVGQKYNLDARQLEPWFETYWQSLDKASISFEDLNSYMYPCQIFDNAKAFAYITERIAYEASLPVRDFNPTRHDDLHVEGRVLQQLNAVRGSVRRKIIGGLFNPLKDIRNCRCAKSKDAVCSYLDGIFLTNVWPLDNNGKISNKEIIDGPGIVDWKCELQEGACSICTDKLEGQHIKPLCRYVQNYWQGLCLDCMNITRPKTGNIHTDYWQHNALEDWDSKCRITHGRNTWYFSFMGRPEIMSSYLREQTLNRR</sequence>
<protein>
    <recommendedName>
        <fullName evidence="3">BTB domain-containing protein</fullName>
    </recommendedName>
</protein>
<reference evidence="1 2" key="1">
    <citation type="journal article" date="2018" name="IMA Fungus">
        <title>IMA Genome-F 9: Draft genome sequence of Annulohypoxylon stygium, Aspergillus mulundensis, Berkeleyomyces basicola (syn. Thielaviopsis basicola), Ceratocystis smalleyi, two Cercospora beticola strains, Coleophoma cylindrospora, Fusarium fracticaudum, Phialophora cf. hyalina, and Morchella septimelata.</title>
        <authorList>
            <person name="Wingfield B.D."/>
            <person name="Bills G.F."/>
            <person name="Dong Y."/>
            <person name="Huang W."/>
            <person name="Nel W.J."/>
            <person name="Swalarsk-Parry B.S."/>
            <person name="Vaghefi N."/>
            <person name="Wilken P.M."/>
            <person name="An Z."/>
            <person name="de Beer Z.W."/>
            <person name="De Vos L."/>
            <person name="Chen L."/>
            <person name="Duong T.A."/>
            <person name="Gao Y."/>
            <person name="Hammerbacher A."/>
            <person name="Kikkert J.R."/>
            <person name="Li Y."/>
            <person name="Li H."/>
            <person name="Li K."/>
            <person name="Li Q."/>
            <person name="Liu X."/>
            <person name="Ma X."/>
            <person name="Naidoo K."/>
            <person name="Pethybridge S.J."/>
            <person name="Sun J."/>
            <person name="Steenkamp E.T."/>
            <person name="van der Nest M.A."/>
            <person name="van Wyk S."/>
            <person name="Wingfield M.J."/>
            <person name="Xiong C."/>
            <person name="Yue Q."/>
            <person name="Zhang X."/>
        </authorList>
    </citation>
    <scope>NUCLEOTIDE SEQUENCE [LARGE SCALE GENOMIC DNA]</scope>
    <source>
        <strain evidence="1 2">BP6252</strain>
    </source>
</reference>
<dbReference type="OrthoDB" id="268428at2759"/>
<comment type="caution">
    <text evidence="1">The sequence shown here is derived from an EMBL/GenBank/DDBJ whole genome shotgun (WGS) entry which is preliminary data.</text>
</comment>
<dbReference type="Proteomes" id="UP000256645">
    <property type="component" value="Unassembled WGS sequence"/>
</dbReference>
<evidence type="ECO:0000313" key="2">
    <source>
        <dbReference type="Proteomes" id="UP000256645"/>
    </source>
</evidence>
<keyword evidence="2" id="KW-1185">Reference proteome</keyword>
<dbReference type="STRING" id="1849047.A0A3D8SPU8"/>
<dbReference type="EMBL" id="PDLM01000001">
    <property type="protein sequence ID" value="RDW88201.1"/>
    <property type="molecule type" value="Genomic_DNA"/>
</dbReference>
<evidence type="ECO:0008006" key="3">
    <source>
        <dbReference type="Google" id="ProtNLM"/>
    </source>
</evidence>
<dbReference type="AlphaFoldDB" id="A0A3D8SPU8"/>
<proteinExistence type="predicted"/>